<proteinExistence type="predicted"/>
<evidence type="ECO:0000313" key="1">
    <source>
        <dbReference type="EMBL" id="DAD67655.1"/>
    </source>
</evidence>
<name>A0A8S5LCJ6_9CAUD</name>
<protein>
    <submittedName>
        <fullName evidence="1">Uncharacterized protein</fullName>
    </submittedName>
</protein>
<sequence length="29" mass="3553">MTGLMLFCFQAHCMKNNFIYQLYFCPIFQ</sequence>
<organism evidence="1">
    <name type="scientific">Siphoviridae sp. ctYKh4</name>
    <dbReference type="NCBI Taxonomy" id="2823586"/>
    <lineage>
        <taxon>Viruses</taxon>
        <taxon>Duplodnaviria</taxon>
        <taxon>Heunggongvirae</taxon>
        <taxon>Uroviricota</taxon>
        <taxon>Caudoviricetes</taxon>
    </lineage>
</organism>
<accession>A0A8S5LCJ6</accession>
<reference evidence="1" key="1">
    <citation type="journal article" date="2021" name="Proc. Natl. Acad. Sci. U.S.A.">
        <title>A Catalog of Tens of Thousands of Viruses from Human Metagenomes Reveals Hidden Associations with Chronic Diseases.</title>
        <authorList>
            <person name="Tisza M.J."/>
            <person name="Buck C.B."/>
        </authorList>
    </citation>
    <scope>NUCLEOTIDE SEQUENCE</scope>
    <source>
        <strain evidence="1">CtYKh4</strain>
    </source>
</reference>
<dbReference type="EMBL" id="BK014682">
    <property type="protein sequence ID" value="DAD67655.1"/>
    <property type="molecule type" value="Genomic_DNA"/>
</dbReference>